<name>A0A371J1Q5_9FIRM</name>
<feature type="coiled-coil region" evidence="1">
    <location>
        <begin position="134"/>
        <end position="161"/>
    </location>
</feature>
<dbReference type="PANTHER" id="PTHR36180:SF2">
    <property type="entry name" value="BRO FAMILY PROTEIN"/>
    <property type="match status" value="1"/>
</dbReference>
<gene>
    <name evidence="3" type="ORF">CHL78_012215</name>
</gene>
<evidence type="ECO:0000313" key="4">
    <source>
        <dbReference type="Proteomes" id="UP000215694"/>
    </source>
</evidence>
<dbReference type="GO" id="GO:0003677">
    <property type="term" value="F:DNA binding"/>
    <property type="evidence" value="ECO:0007669"/>
    <property type="project" value="InterPro"/>
</dbReference>
<organism evidence="3 4">
    <name type="scientific">Romboutsia weinsteinii</name>
    <dbReference type="NCBI Taxonomy" id="2020949"/>
    <lineage>
        <taxon>Bacteria</taxon>
        <taxon>Bacillati</taxon>
        <taxon>Bacillota</taxon>
        <taxon>Clostridia</taxon>
        <taxon>Peptostreptococcales</taxon>
        <taxon>Peptostreptococcaceae</taxon>
        <taxon>Romboutsia</taxon>
    </lineage>
</organism>
<dbReference type="OrthoDB" id="9812611at2"/>
<reference evidence="3 4" key="1">
    <citation type="journal article" date="2017" name="Genome Announc.">
        <title>Draft Genome Sequence of Romboutsia weinsteinii sp. nov. Strain CCRI-19649(T) Isolated from Surface Water.</title>
        <authorList>
            <person name="Maheux A.F."/>
            <person name="Boudreau D.K."/>
            <person name="Berube E."/>
            <person name="Boissinot M."/>
            <person name="Cantin P."/>
            <person name="Raymond F."/>
            <person name="Corbeil J."/>
            <person name="Omar R.F."/>
            <person name="Bergeron M.G."/>
        </authorList>
    </citation>
    <scope>NUCLEOTIDE SEQUENCE [LARGE SCALE GENOMIC DNA]</scope>
    <source>
        <strain evidence="3 4">CCRI-19649</strain>
    </source>
</reference>
<dbReference type="InterPro" id="IPR005039">
    <property type="entry name" value="Ant_C"/>
</dbReference>
<feature type="domain" description="Bro-N" evidence="2">
    <location>
        <begin position="1"/>
        <end position="116"/>
    </location>
</feature>
<sequence>MNELKVFTSDEFGELNVVIKNNKEYVEAIPAAQILGYSNPRDAILRHCIKDGVVFHDMGVVTGKRVDNTEIIQYVKKKYIDEGNLYRLIVKSKLPSAIQFEQWIMEEVLPSIRKYGTYMDEDLLGKVKKDPEVLLEIIKKYKEARDQRVEMEKKAERLKTSIEVDKPYTELGKSISVCFDSITVGQYAKLLNNNHVTIGRNRLYSWLRESGYLIKRGKDKNTPKQVYIEQGIFKISENVVITSEGKKICTTTMITGKGQVYFFEKIIGEMINNF</sequence>
<comment type="caution">
    <text evidence="3">The sequence shown here is derived from an EMBL/GenBank/DDBJ whole genome shotgun (WGS) entry which is preliminary data.</text>
</comment>
<dbReference type="PANTHER" id="PTHR36180">
    <property type="entry name" value="DNA-BINDING PROTEIN-RELATED-RELATED"/>
    <property type="match status" value="1"/>
</dbReference>
<dbReference type="Proteomes" id="UP000215694">
    <property type="component" value="Unassembled WGS sequence"/>
</dbReference>
<keyword evidence="1" id="KW-0175">Coiled coil</keyword>
<dbReference type="SMART" id="SM01040">
    <property type="entry name" value="Bro-N"/>
    <property type="match status" value="1"/>
</dbReference>
<evidence type="ECO:0000313" key="3">
    <source>
        <dbReference type="EMBL" id="RDY26710.1"/>
    </source>
</evidence>
<evidence type="ECO:0000259" key="2">
    <source>
        <dbReference type="PROSITE" id="PS51750"/>
    </source>
</evidence>
<keyword evidence="4" id="KW-1185">Reference proteome</keyword>
<accession>A0A371J1Q5</accession>
<dbReference type="InterPro" id="IPR003497">
    <property type="entry name" value="BRO_N_domain"/>
</dbReference>
<dbReference type="PROSITE" id="PS51750">
    <property type="entry name" value="BRO_N"/>
    <property type="match status" value="1"/>
</dbReference>
<proteinExistence type="predicted"/>
<dbReference type="RefSeq" id="WP_094366677.1">
    <property type="nucleotide sequence ID" value="NZ_NOJY02000021.1"/>
</dbReference>
<dbReference type="Pfam" id="PF03374">
    <property type="entry name" value="ANT"/>
    <property type="match status" value="1"/>
</dbReference>
<evidence type="ECO:0000256" key="1">
    <source>
        <dbReference type="SAM" id="Coils"/>
    </source>
</evidence>
<protein>
    <submittedName>
        <fullName evidence="3">Phage repressor protein/antirepressor Ant</fullName>
    </submittedName>
</protein>
<dbReference type="Pfam" id="PF02498">
    <property type="entry name" value="Bro-N"/>
    <property type="match status" value="1"/>
</dbReference>
<dbReference type="AlphaFoldDB" id="A0A371J1Q5"/>
<dbReference type="EMBL" id="NOJY02000021">
    <property type="protein sequence ID" value="RDY26710.1"/>
    <property type="molecule type" value="Genomic_DNA"/>
</dbReference>